<accession>A0AAU9CE31</accession>
<dbReference type="Proteomes" id="UP001348817">
    <property type="component" value="Chromosome"/>
</dbReference>
<proteinExistence type="predicted"/>
<dbReference type="AlphaFoldDB" id="A0AAU9CE31"/>
<dbReference type="EMBL" id="AP025314">
    <property type="protein sequence ID" value="BDD10386.1"/>
    <property type="molecule type" value="Genomic_DNA"/>
</dbReference>
<dbReference type="KEGG" id="fax:FUAX_28180"/>
<keyword evidence="2" id="KW-1185">Reference proteome</keyword>
<organism evidence="1 2">
    <name type="scientific">Fulvitalea axinellae</name>
    <dbReference type="NCBI Taxonomy" id="1182444"/>
    <lineage>
        <taxon>Bacteria</taxon>
        <taxon>Pseudomonadati</taxon>
        <taxon>Bacteroidota</taxon>
        <taxon>Cytophagia</taxon>
        <taxon>Cytophagales</taxon>
        <taxon>Persicobacteraceae</taxon>
        <taxon>Fulvitalea</taxon>
    </lineage>
</organism>
<reference evidence="1 2" key="1">
    <citation type="submission" date="2021-12" db="EMBL/GenBank/DDBJ databases">
        <title>Genome sequencing of bacteria with rrn-lacking chromosome and rrn-plasmid.</title>
        <authorList>
            <person name="Anda M."/>
            <person name="Iwasaki W."/>
        </authorList>
    </citation>
    <scope>NUCLEOTIDE SEQUENCE [LARGE SCALE GENOMIC DNA]</scope>
    <source>
        <strain evidence="1 2">DSM 100852</strain>
    </source>
</reference>
<protein>
    <submittedName>
        <fullName evidence="1">Uncharacterized protein</fullName>
    </submittedName>
</protein>
<dbReference type="RefSeq" id="WP_338391946.1">
    <property type="nucleotide sequence ID" value="NZ_AP025314.1"/>
</dbReference>
<name>A0AAU9CE31_9BACT</name>
<sequence length="95" mass="10547">MKLTKTDFGPQGLLVLMEAPGINLLLYPNTTDRAIPTMWSGSKPWKWKMEGCVGSELIETTFNHEDGKPKEKSIVKMLKPFKNGIGEAIQLATAK</sequence>
<evidence type="ECO:0000313" key="2">
    <source>
        <dbReference type="Proteomes" id="UP001348817"/>
    </source>
</evidence>
<gene>
    <name evidence="1" type="ORF">FUAX_28180</name>
</gene>
<evidence type="ECO:0000313" key="1">
    <source>
        <dbReference type="EMBL" id="BDD10386.1"/>
    </source>
</evidence>